<dbReference type="AlphaFoldDB" id="A0A8E2E3X4"/>
<evidence type="ECO:0000256" key="1">
    <source>
        <dbReference type="ARBA" id="ARBA00006484"/>
    </source>
</evidence>
<dbReference type="Gene3D" id="3.40.50.720">
    <property type="entry name" value="NAD(P)-binding Rossmann-like Domain"/>
    <property type="match status" value="1"/>
</dbReference>
<name>A0A8E2E3X4_9PEZI</name>
<dbReference type="PRINTS" id="PR00081">
    <property type="entry name" value="GDHRDH"/>
</dbReference>
<dbReference type="GO" id="GO:0016491">
    <property type="term" value="F:oxidoreductase activity"/>
    <property type="evidence" value="ECO:0007669"/>
    <property type="project" value="UniProtKB-KW"/>
</dbReference>
<dbReference type="InterPro" id="IPR036291">
    <property type="entry name" value="NAD(P)-bd_dom_sf"/>
</dbReference>
<keyword evidence="2" id="KW-0521">NADP</keyword>
<organism evidence="4 5">
    <name type="scientific">Lepidopterella palustris CBS 459.81</name>
    <dbReference type="NCBI Taxonomy" id="1314670"/>
    <lineage>
        <taxon>Eukaryota</taxon>
        <taxon>Fungi</taxon>
        <taxon>Dikarya</taxon>
        <taxon>Ascomycota</taxon>
        <taxon>Pezizomycotina</taxon>
        <taxon>Dothideomycetes</taxon>
        <taxon>Pleosporomycetidae</taxon>
        <taxon>Mytilinidiales</taxon>
        <taxon>Argynnaceae</taxon>
        <taxon>Lepidopterella</taxon>
    </lineage>
</organism>
<dbReference type="SUPFAM" id="SSF51735">
    <property type="entry name" value="NAD(P)-binding Rossmann-fold domains"/>
    <property type="match status" value="1"/>
</dbReference>
<comment type="similarity">
    <text evidence="1">Belongs to the short-chain dehydrogenases/reductases (SDR) family.</text>
</comment>
<dbReference type="EMBL" id="KV745183">
    <property type="protein sequence ID" value="OCK76751.1"/>
    <property type="molecule type" value="Genomic_DNA"/>
</dbReference>
<dbReference type="InterPro" id="IPR002347">
    <property type="entry name" value="SDR_fam"/>
</dbReference>
<evidence type="ECO:0000256" key="2">
    <source>
        <dbReference type="ARBA" id="ARBA00022857"/>
    </source>
</evidence>
<evidence type="ECO:0000256" key="3">
    <source>
        <dbReference type="ARBA" id="ARBA00023002"/>
    </source>
</evidence>
<evidence type="ECO:0000313" key="4">
    <source>
        <dbReference type="EMBL" id="OCK76751.1"/>
    </source>
</evidence>
<dbReference type="Proteomes" id="UP000250266">
    <property type="component" value="Unassembled WGS sequence"/>
</dbReference>
<dbReference type="PANTHER" id="PTHR24320:SF282">
    <property type="entry name" value="WW DOMAIN-CONTAINING OXIDOREDUCTASE"/>
    <property type="match status" value="1"/>
</dbReference>
<keyword evidence="5" id="KW-1185">Reference proteome</keyword>
<evidence type="ECO:0000313" key="5">
    <source>
        <dbReference type="Proteomes" id="UP000250266"/>
    </source>
</evidence>
<accession>A0A8E2E3X4</accession>
<dbReference type="OrthoDB" id="191139at2759"/>
<reference evidence="4 5" key="1">
    <citation type="journal article" date="2016" name="Nat. Commun.">
        <title>Ectomycorrhizal ecology is imprinted in the genome of the dominant symbiotic fungus Cenococcum geophilum.</title>
        <authorList>
            <consortium name="DOE Joint Genome Institute"/>
            <person name="Peter M."/>
            <person name="Kohler A."/>
            <person name="Ohm R.A."/>
            <person name="Kuo A."/>
            <person name="Krutzmann J."/>
            <person name="Morin E."/>
            <person name="Arend M."/>
            <person name="Barry K.W."/>
            <person name="Binder M."/>
            <person name="Choi C."/>
            <person name="Clum A."/>
            <person name="Copeland A."/>
            <person name="Grisel N."/>
            <person name="Haridas S."/>
            <person name="Kipfer T."/>
            <person name="LaButti K."/>
            <person name="Lindquist E."/>
            <person name="Lipzen A."/>
            <person name="Maire R."/>
            <person name="Meier B."/>
            <person name="Mihaltcheva S."/>
            <person name="Molinier V."/>
            <person name="Murat C."/>
            <person name="Poggeler S."/>
            <person name="Quandt C.A."/>
            <person name="Sperisen C."/>
            <person name="Tritt A."/>
            <person name="Tisserant E."/>
            <person name="Crous P.W."/>
            <person name="Henrissat B."/>
            <person name="Nehls U."/>
            <person name="Egli S."/>
            <person name="Spatafora J.W."/>
            <person name="Grigoriev I.V."/>
            <person name="Martin F.M."/>
        </authorList>
    </citation>
    <scope>NUCLEOTIDE SEQUENCE [LARGE SCALE GENOMIC DNA]</scope>
    <source>
        <strain evidence="4 5">CBS 459.81</strain>
    </source>
</reference>
<protein>
    <submittedName>
        <fullName evidence="4">NAD(P)-binding protein</fullName>
    </submittedName>
</protein>
<gene>
    <name evidence="4" type="ORF">K432DRAFT_385192</name>
</gene>
<keyword evidence="3" id="KW-0560">Oxidoreductase</keyword>
<proteinExistence type="inferred from homology"/>
<dbReference type="PANTHER" id="PTHR24320">
    <property type="entry name" value="RETINOL DEHYDROGENASE"/>
    <property type="match status" value="1"/>
</dbReference>
<dbReference type="Pfam" id="PF00106">
    <property type="entry name" value="adh_short"/>
    <property type="match status" value="1"/>
</dbReference>
<sequence>MVFGFFESKTFNPSKDIPDLEGKVILVTGGNAGLGKESILQLAKHNPSRIYLAARTSSKAAAAIQEIKSAVPTADIEFLQLDLGSLKSVKQAADTFTNREGRLDILLNNAGLMAQPEGLTEDGYELQFGTNHMGHALLTKLLLPTLTRTASLPSTTSPPRVICLSSAAHQLAPRAGIDFSTLTTPMSAFSTWTRYGQSKAANILFASELARRNPELTCVSCHPGSVATGLSDAYKRDNKLLGIVFGWLIPILAVDVQQGARSQLWCATAKEVESGRFYYPVGVEHKGRGFPENKKLAGELWEWTEKQLEEKGY</sequence>